<accession>A0A7W3ZR60</accession>
<evidence type="ECO:0000256" key="2">
    <source>
        <dbReference type="SAM" id="SignalP"/>
    </source>
</evidence>
<dbReference type="PROSITE" id="PS51257">
    <property type="entry name" value="PROKAR_LIPOPROTEIN"/>
    <property type="match status" value="1"/>
</dbReference>
<name>A0A7W3ZR60_9ACTN</name>
<keyword evidence="2" id="KW-0732">Signal</keyword>
<evidence type="ECO:0000256" key="1">
    <source>
        <dbReference type="SAM" id="MobiDB-lite"/>
    </source>
</evidence>
<evidence type="ECO:0000313" key="4">
    <source>
        <dbReference type="Proteomes" id="UP000517765"/>
    </source>
</evidence>
<dbReference type="AlphaFoldDB" id="A0A7W3ZR60"/>
<feature type="region of interest" description="Disordered" evidence="1">
    <location>
        <begin position="146"/>
        <end position="246"/>
    </location>
</feature>
<reference evidence="4" key="1">
    <citation type="submission" date="2020-05" db="EMBL/GenBank/DDBJ databases">
        <title>Classification of alakaliphilic streptomycetes isolated from an alkaline soil next to Lonar Crater, India and a proposal for the recognition of Streptomyces alkaliterrae sp. nov.</title>
        <authorList>
            <person name="Golinska P."/>
        </authorList>
    </citation>
    <scope>NUCLEOTIDE SEQUENCE [LARGE SCALE GENOMIC DNA]</scope>
    <source>
        <strain evidence="4">OF8</strain>
    </source>
</reference>
<proteinExistence type="predicted"/>
<feature type="chain" id="PRO_5039606191" description="DUF3558 domain-containing protein" evidence="2">
    <location>
        <begin position="22"/>
        <end position="319"/>
    </location>
</feature>
<feature type="compositionally biased region" description="Basic and acidic residues" evidence="1">
    <location>
        <begin position="291"/>
        <end position="307"/>
    </location>
</feature>
<evidence type="ECO:0008006" key="5">
    <source>
        <dbReference type="Google" id="ProtNLM"/>
    </source>
</evidence>
<feature type="region of interest" description="Disordered" evidence="1">
    <location>
        <begin position="291"/>
        <end position="319"/>
    </location>
</feature>
<feature type="compositionally biased region" description="Low complexity" evidence="1">
    <location>
        <begin position="210"/>
        <end position="245"/>
    </location>
</feature>
<dbReference type="EMBL" id="JABJXA010000003">
    <property type="protein sequence ID" value="MBB1257425.1"/>
    <property type="molecule type" value="Genomic_DNA"/>
</dbReference>
<protein>
    <recommendedName>
        <fullName evidence="5">DUF3558 domain-containing protein</fullName>
    </recommendedName>
</protein>
<feature type="signal peptide" evidence="2">
    <location>
        <begin position="1"/>
        <end position="21"/>
    </location>
</feature>
<dbReference type="RefSeq" id="WP_181356162.1">
    <property type="nucleotide sequence ID" value="NZ_JABJXA010000003.1"/>
</dbReference>
<sequence>MRGTALAGGVAALALAVGATACTSGSGPDGDATDGKTGSTGTAAGPARPGTHTTLPEPCGAVGESLLRELLLQTADDTEGAAQETARAELPEGRASVTYDIDRRAGCQWKSSTALGSRHLTVDLERVVSYDGTVSDDDRAADLFDSRAARDGIPDELPPTTPDAPEGTPSGSADPDDGKPAGEPAGKPSGKQKDGGQDPDETASGDDKPGATAPQGAATSAPSSPAGSEPAASTDPATDPALAPRPLRDIGDAAYLNDRLVTADAGLHRDITVVFRTGNVLVTVEYNEWSNDKRRTPGSEELQEKAQKLAKQLAARLDS</sequence>
<dbReference type="Proteomes" id="UP000517765">
    <property type="component" value="Unassembled WGS sequence"/>
</dbReference>
<evidence type="ECO:0000313" key="3">
    <source>
        <dbReference type="EMBL" id="MBB1257425.1"/>
    </source>
</evidence>
<gene>
    <name evidence="3" type="ORF">H3147_01065</name>
</gene>
<feature type="compositionally biased region" description="Low complexity" evidence="1">
    <location>
        <begin position="309"/>
        <end position="319"/>
    </location>
</feature>
<feature type="region of interest" description="Disordered" evidence="1">
    <location>
        <begin position="22"/>
        <end position="60"/>
    </location>
</feature>
<organism evidence="3 4">
    <name type="scientific">Streptomyces alkaliterrae</name>
    <dbReference type="NCBI Taxonomy" id="2213162"/>
    <lineage>
        <taxon>Bacteria</taxon>
        <taxon>Bacillati</taxon>
        <taxon>Actinomycetota</taxon>
        <taxon>Actinomycetes</taxon>
        <taxon>Kitasatosporales</taxon>
        <taxon>Streptomycetaceae</taxon>
        <taxon>Streptomyces</taxon>
    </lineage>
</organism>
<comment type="caution">
    <text evidence="3">The sequence shown here is derived from an EMBL/GenBank/DDBJ whole genome shotgun (WGS) entry which is preliminary data.</text>
</comment>